<comment type="subcellular location">
    <subcellularLocation>
        <location evidence="8">Cell inner membrane</location>
        <topology evidence="8">Multi-pass membrane protein</topology>
    </subcellularLocation>
    <subcellularLocation>
        <location evidence="1">Cell membrane</location>
        <topology evidence="1">Multi-pass membrane protein</topology>
    </subcellularLocation>
</comment>
<keyword evidence="4" id="KW-1003">Cell membrane</keyword>
<evidence type="ECO:0000256" key="3">
    <source>
        <dbReference type="ARBA" id="ARBA00022448"/>
    </source>
</evidence>
<evidence type="ECO:0000256" key="7">
    <source>
        <dbReference type="ARBA" id="ARBA00023136"/>
    </source>
</evidence>
<keyword evidence="3 8" id="KW-0813">Transport</keyword>
<feature type="transmembrane region" description="Helical" evidence="8">
    <location>
        <begin position="41"/>
        <end position="59"/>
    </location>
</feature>
<evidence type="ECO:0000313" key="10">
    <source>
        <dbReference type="Proteomes" id="UP000494115"/>
    </source>
</evidence>
<feature type="transmembrane region" description="Helical" evidence="8">
    <location>
        <begin position="224"/>
        <end position="246"/>
    </location>
</feature>
<sequence>MFQQLLTPVGDALLPSFIVAAIPIIIVLAMLGWLRRPAWQASLGGLIAGIIIAILFWQFPANLAFNSIANGIVFALWPIMWIVFAAIVLYNVAQRSGRFDAFRAWMVDNLPNDRRIVLVVIGFSFGALLEGISGFGTPIAITSSLLIMLGFPALEALTFTLIFNTAPVAFGALGVPITVLGAVTHLPAAALGQMVGRQLPLFAFFLPFYVIGVYAGWRAMLKVWPVLLVAGASFAVTQFVVSNYINYSLTDVLSSLVSLIITILFLKVWHPEPEARFALAIDRGASARSARGAGAEHISGIQGWYPWIIVSVVVIIWTIAKIFLIGDVKVAWPGLDKAVFITLYHQPYGAIWDFQPLATGTAILVAAIITALVVRLPVSEFFAAIRDTWVQTRIAILTVAMILGLAYLMNYSGMTYTLGLGAASVGAFFPLVSAFLGWVAVFLSGSDTSGNALFGNLQVVAAHQLNLNPLLMAASNSSGGVMGKMISPQNISTGVATTELKGREGIVFAKTFKHSVLLTIVLGILVWLQQNVLTWMIPPY</sequence>
<dbReference type="Proteomes" id="UP000494115">
    <property type="component" value="Unassembled WGS sequence"/>
</dbReference>
<protein>
    <recommendedName>
        <fullName evidence="8">L-lactate permease</fullName>
    </recommendedName>
</protein>
<dbReference type="EMBL" id="CADIKM010000006">
    <property type="protein sequence ID" value="CAB3784783.1"/>
    <property type="molecule type" value="Genomic_DNA"/>
</dbReference>
<proteinExistence type="inferred from homology"/>
<keyword evidence="6 8" id="KW-1133">Transmembrane helix</keyword>
<comment type="similarity">
    <text evidence="2 8">Belongs to the lactate permease family.</text>
</comment>
<dbReference type="GO" id="GO:0005886">
    <property type="term" value="C:plasma membrane"/>
    <property type="evidence" value="ECO:0007669"/>
    <property type="project" value="UniProtKB-SubCell"/>
</dbReference>
<evidence type="ECO:0000256" key="2">
    <source>
        <dbReference type="ARBA" id="ARBA00010100"/>
    </source>
</evidence>
<evidence type="ECO:0000256" key="8">
    <source>
        <dbReference type="RuleBase" id="RU365092"/>
    </source>
</evidence>
<comment type="function">
    <text evidence="8">Uptake of L-lactate across the membrane. Can also transport D-lactate and glycolate.</text>
</comment>
<dbReference type="AlphaFoldDB" id="A0A6S7BAT9"/>
<feature type="transmembrane region" description="Helical" evidence="8">
    <location>
        <begin position="421"/>
        <end position="443"/>
    </location>
</feature>
<feature type="transmembrane region" description="Helical" evidence="8">
    <location>
        <begin position="304"/>
        <end position="325"/>
    </location>
</feature>
<organism evidence="9 10">
    <name type="scientific">Pararobbsia alpina</name>
    <dbReference type="NCBI Taxonomy" id="621374"/>
    <lineage>
        <taxon>Bacteria</taxon>
        <taxon>Pseudomonadati</taxon>
        <taxon>Pseudomonadota</taxon>
        <taxon>Betaproteobacteria</taxon>
        <taxon>Burkholderiales</taxon>
        <taxon>Burkholderiaceae</taxon>
        <taxon>Pararobbsia</taxon>
    </lineage>
</organism>
<dbReference type="Pfam" id="PF02652">
    <property type="entry name" value="Lactate_perm"/>
    <property type="match status" value="1"/>
</dbReference>
<feature type="transmembrane region" description="Helical" evidence="8">
    <location>
        <begin position="516"/>
        <end position="537"/>
    </location>
</feature>
<feature type="transmembrane region" description="Helical" evidence="8">
    <location>
        <begin position="198"/>
        <end position="217"/>
    </location>
</feature>
<feature type="transmembrane region" description="Helical" evidence="8">
    <location>
        <begin position="12"/>
        <end position="34"/>
    </location>
</feature>
<feature type="transmembrane region" description="Helical" evidence="8">
    <location>
        <begin position="170"/>
        <end position="192"/>
    </location>
</feature>
<feature type="transmembrane region" description="Helical" evidence="8">
    <location>
        <begin position="357"/>
        <end position="378"/>
    </location>
</feature>
<reference evidence="9 10" key="1">
    <citation type="submission" date="2020-04" db="EMBL/GenBank/DDBJ databases">
        <authorList>
            <person name="De Canck E."/>
        </authorList>
    </citation>
    <scope>NUCLEOTIDE SEQUENCE [LARGE SCALE GENOMIC DNA]</scope>
    <source>
        <strain evidence="9 10">LMG 28138</strain>
    </source>
</reference>
<accession>A0A6S7BAT9</accession>
<dbReference type="PANTHER" id="PTHR30003">
    <property type="entry name" value="L-LACTATE PERMEASE"/>
    <property type="match status" value="1"/>
</dbReference>
<evidence type="ECO:0000313" key="9">
    <source>
        <dbReference type="EMBL" id="CAB3784783.1"/>
    </source>
</evidence>
<dbReference type="GO" id="GO:0015129">
    <property type="term" value="F:lactate transmembrane transporter activity"/>
    <property type="evidence" value="ECO:0007669"/>
    <property type="project" value="UniProtKB-UniRule"/>
</dbReference>
<gene>
    <name evidence="9" type="primary">glcA_1</name>
    <name evidence="9" type="ORF">LMG28138_01877</name>
</gene>
<feature type="transmembrane region" description="Helical" evidence="8">
    <location>
        <begin position="139"/>
        <end position="163"/>
    </location>
</feature>
<evidence type="ECO:0000256" key="1">
    <source>
        <dbReference type="ARBA" id="ARBA00004651"/>
    </source>
</evidence>
<evidence type="ECO:0000256" key="4">
    <source>
        <dbReference type="ARBA" id="ARBA00022475"/>
    </source>
</evidence>
<dbReference type="GO" id="GO:0015295">
    <property type="term" value="F:solute:proton symporter activity"/>
    <property type="evidence" value="ECO:0007669"/>
    <property type="project" value="TreeGrafter"/>
</dbReference>
<keyword evidence="5 8" id="KW-0812">Transmembrane</keyword>
<dbReference type="NCBIfam" id="TIGR00795">
    <property type="entry name" value="lctP"/>
    <property type="match status" value="1"/>
</dbReference>
<evidence type="ECO:0000256" key="5">
    <source>
        <dbReference type="ARBA" id="ARBA00022692"/>
    </source>
</evidence>
<dbReference type="InterPro" id="IPR003804">
    <property type="entry name" value="Lactate_perm"/>
</dbReference>
<feature type="transmembrane region" description="Helical" evidence="8">
    <location>
        <begin position="114"/>
        <end position="133"/>
    </location>
</feature>
<feature type="transmembrane region" description="Helical" evidence="8">
    <location>
        <begin position="390"/>
        <end position="409"/>
    </location>
</feature>
<feature type="transmembrane region" description="Helical" evidence="8">
    <location>
        <begin position="71"/>
        <end position="93"/>
    </location>
</feature>
<dbReference type="RefSeq" id="WP_175104471.1">
    <property type="nucleotide sequence ID" value="NZ_CADIKM010000006.1"/>
</dbReference>
<dbReference type="PANTHER" id="PTHR30003:SF0">
    <property type="entry name" value="GLYCOLATE PERMEASE GLCA-RELATED"/>
    <property type="match status" value="1"/>
</dbReference>
<name>A0A6S7BAT9_9BURK</name>
<keyword evidence="10" id="KW-1185">Reference proteome</keyword>
<keyword evidence="7 8" id="KW-0472">Membrane</keyword>
<keyword evidence="8" id="KW-0997">Cell inner membrane</keyword>
<feature type="transmembrane region" description="Helical" evidence="8">
    <location>
        <begin position="252"/>
        <end position="269"/>
    </location>
</feature>
<evidence type="ECO:0000256" key="6">
    <source>
        <dbReference type="ARBA" id="ARBA00022989"/>
    </source>
</evidence>